<evidence type="ECO:0000313" key="8">
    <source>
        <dbReference type="EMBL" id="MEL5988970.1"/>
    </source>
</evidence>
<feature type="transmembrane region" description="Helical" evidence="6">
    <location>
        <begin position="165"/>
        <end position="185"/>
    </location>
</feature>
<feature type="transmembrane region" description="Helical" evidence="6">
    <location>
        <begin position="108"/>
        <end position="126"/>
    </location>
</feature>
<protein>
    <submittedName>
        <fullName evidence="8">MFS transporter</fullName>
    </submittedName>
</protein>
<dbReference type="InterPro" id="IPR052714">
    <property type="entry name" value="MFS_Exporter"/>
</dbReference>
<organism evidence="8 9">
    <name type="scientific">Kurthia gibsonii</name>
    <dbReference type="NCBI Taxonomy" id="33946"/>
    <lineage>
        <taxon>Bacteria</taxon>
        <taxon>Bacillati</taxon>
        <taxon>Bacillota</taxon>
        <taxon>Bacilli</taxon>
        <taxon>Bacillales</taxon>
        <taxon>Caryophanaceae</taxon>
        <taxon>Kurthia</taxon>
    </lineage>
</organism>
<feature type="transmembrane region" description="Helical" evidence="6">
    <location>
        <begin position="12"/>
        <end position="35"/>
    </location>
</feature>
<evidence type="ECO:0000256" key="4">
    <source>
        <dbReference type="ARBA" id="ARBA00022989"/>
    </source>
</evidence>
<feature type="transmembrane region" description="Helical" evidence="6">
    <location>
        <begin position="47"/>
        <end position="67"/>
    </location>
</feature>
<dbReference type="PROSITE" id="PS00217">
    <property type="entry name" value="SUGAR_TRANSPORT_2"/>
    <property type="match status" value="1"/>
</dbReference>
<evidence type="ECO:0000256" key="6">
    <source>
        <dbReference type="SAM" id="Phobius"/>
    </source>
</evidence>
<evidence type="ECO:0000256" key="1">
    <source>
        <dbReference type="ARBA" id="ARBA00004651"/>
    </source>
</evidence>
<keyword evidence="3 6" id="KW-0812">Transmembrane</keyword>
<keyword evidence="2" id="KW-0813">Transport</keyword>
<dbReference type="PROSITE" id="PS50850">
    <property type="entry name" value="MFS"/>
    <property type="match status" value="1"/>
</dbReference>
<dbReference type="Pfam" id="PF07690">
    <property type="entry name" value="MFS_1"/>
    <property type="match status" value="1"/>
</dbReference>
<comment type="caution">
    <text evidence="8">The sequence shown here is derived from an EMBL/GenBank/DDBJ whole genome shotgun (WGS) entry which is preliminary data.</text>
</comment>
<dbReference type="InterPro" id="IPR011701">
    <property type="entry name" value="MFS"/>
</dbReference>
<proteinExistence type="predicted"/>
<feature type="transmembrane region" description="Helical" evidence="6">
    <location>
        <begin position="303"/>
        <end position="325"/>
    </location>
</feature>
<feature type="domain" description="Major facilitator superfamily (MFS) profile" evidence="7">
    <location>
        <begin position="13"/>
        <end position="391"/>
    </location>
</feature>
<dbReference type="SUPFAM" id="SSF103473">
    <property type="entry name" value="MFS general substrate transporter"/>
    <property type="match status" value="1"/>
</dbReference>
<keyword evidence="5 6" id="KW-0472">Membrane</keyword>
<name>A0ABU9LLV5_9BACL</name>
<reference evidence="8 9" key="1">
    <citation type="submission" date="2024-04" db="EMBL/GenBank/DDBJ databases">
        <authorList>
            <person name="Wu Y.S."/>
            <person name="Zhang L."/>
        </authorList>
    </citation>
    <scope>NUCLEOTIDE SEQUENCE [LARGE SCALE GENOMIC DNA]</scope>
    <source>
        <strain evidence="8 9">KG-01</strain>
    </source>
</reference>
<feature type="transmembrane region" description="Helical" evidence="6">
    <location>
        <begin position="363"/>
        <end position="387"/>
    </location>
</feature>
<evidence type="ECO:0000256" key="2">
    <source>
        <dbReference type="ARBA" id="ARBA00022448"/>
    </source>
</evidence>
<dbReference type="PROSITE" id="PS00216">
    <property type="entry name" value="SUGAR_TRANSPORT_1"/>
    <property type="match status" value="1"/>
</dbReference>
<dbReference type="PANTHER" id="PTHR23531:SF1">
    <property type="entry name" value="QUINOLENE RESISTANCE PROTEIN NORA"/>
    <property type="match status" value="1"/>
</dbReference>
<dbReference type="Gene3D" id="1.20.1250.20">
    <property type="entry name" value="MFS general substrate transporter like domains"/>
    <property type="match status" value="2"/>
</dbReference>
<dbReference type="InterPro" id="IPR005829">
    <property type="entry name" value="Sugar_transporter_CS"/>
</dbReference>
<dbReference type="PANTHER" id="PTHR23531">
    <property type="entry name" value="QUINOLENE RESISTANCE PROTEIN NORA"/>
    <property type="match status" value="1"/>
</dbReference>
<gene>
    <name evidence="8" type="ORF">AAF454_11210</name>
</gene>
<evidence type="ECO:0000256" key="5">
    <source>
        <dbReference type="ARBA" id="ARBA00023136"/>
    </source>
</evidence>
<dbReference type="Proteomes" id="UP001398420">
    <property type="component" value="Unassembled WGS sequence"/>
</dbReference>
<feature type="transmembrane region" description="Helical" evidence="6">
    <location>
        <begin position="216"/>
        <end position="237"/>
    </location>
</feature>
<dbReference type="InterPro" id="IPR020846">
    <property type="entry name" value="MFS_dom"/>
</dbReference>
<dbReference type="RefSeq" id="WP_068457137.1">
    <property type="nucleotide sequence ID" value="NZ_JALKQX010000007.1"/>
</dbReference>
<feature type="transmembrane region" description="Helical" evidence="6">
    <location>
        <begin position="79"/>
        <end position="102"/>
    </location>
</feature>
<feature type="transmembrane region" description="Helical" evidence="6">
    <location>
        <begin position="337"/>
        <end position="357"/>
    </location>
</feature>
<dbReference type="CDD" id="cd17489">
    <property type="entry name" value="MFS_YfcJ_like"/>
    <property type="match status" value="1"/>
</dbReference>
<evidence type="ECO:0000256" key="3">
    <source>
        <dbReference type="ARBA" id="ARBA00022692"/>
    </source>
</evidence>
<accession>A0ABU9LLV5</accession>
<keyword evidence="9" id="KW-1185">Reference proteome</keyword>
<evidence type="ECO:0000313" key="9">
    <source>
        <dbReference type="Proteomes" id="UP001398420"/>
    </source>
</evidence>
<feature type="transmembrane region" description="Helical" evidence="6">
    <location>
        <begin position="280"/>
        <end position="297"/>
    </location>
</feature>
<evidence type="ECO:0000259" key="7">
    <source>
        <dbReference type="PROSITE" id="PS50850"/>
    </source>
</evidence>
<feature type="transmembrane region" description="Helical" evidence="6">
    <location>
        <begin position="249"/>
        <end position="268"/>
    </location>
</feature>
<keyword evidence="4 6" id="KW-1133">Transmembrane helix</keyword>
<comment type="subcellular location">
    <subcellularLocation>
        <location evidence="1">Cell membrane</location>
        <topology evidence="1">Multi-pass membrane protein</topology>
    </subcellularLocation>
</comment>
<sequence>MSKTKAALWTPQFIVMSAINFLLIVIFYLLMVTIGKFAISEYGATTSQVGLVTGIYIIGTLLGRLFTGRVIEQIGRKRVLLFGLLFFIATTGLYFIHAGIILLLVCRLVHGIGVGVASTATGTIVAQILPPSRKGEGIGYFAMSATLGTAIGPFIGLSMVQHTTYSVIFMMCMIIGIISFLLAVFTKVPGAESTTVVQPTEKSKGSFISQYIELKAMPIAIVTFLMCFGYAAILSFISLFAKERNLEVASSYFFIVYAIAVLLTRPVTGKMLDRFGGNSVMYPCFIFFGTGLILMSFAHSAFILLLAGILIGIGYGNLSSGAQALAIKLTPPHRMGLATSTYFIALDAGLGVGPYLLGYVIPVFGYSVLYTSLGIFIFALILLYYVVYGKRERMLKVSQLS</sequence>
<feature type="transmembrane region" description="Helical" evidence="6">
    <location>
        <begin position="138"/>
        <end position="159"/>
    </location>
</feature>
<dbReference type="InterPro" id="IPR036259">
    <property type="entry name" value="MFS_trans_sf"/>
</dbReference>
<dbReference type="EMBL" id="JBCEWA010000008">
    <property type="protein sequence ID" value="MEL5988970.1"/>
    <property type="molecule type" value="Genomic_DNA"/>
</dbReference>